<gene>
    <name evidence="3" type="ORF">SAMN02927903_00918</name>
</gene>
<evidence type="ECO:0000256" key="2">
    <source>
        <dbReference type="ARBA" id="ARBA00022679"/>
    </source>
</evidence>
<dbReference type="PANTHER" id="PTHR30160">
    <property type="entry name" value="TETRAACYLDISACCHARIDE 4'-KINASE-RELATED"/>
    <property type="match status" value="1"/>
</dbReference>
<dbReference type="RefSeq" id="WP_091141332.1">
    <property type="nucleotide sequence ID" value="NZ_FMVF01000004.1"/>
</dbReference>
<evidence type="ECO:0000313" key="4">
    <source>
        <dbReference type="Proteomes" id="UP000199354"/>
    </source>
</evidence>
<dbReference type="AlphaFoldDB" id="A0A1G5E286"/>
<keyword evidence="2 3" id="KW-0808">Transferase</keyword>
<keyword evidence="4" id="KW-1185">Reference proteome</keyword>
<keyword evidence="1" id="KW-0328">Glycosyltransferase</keyword>
<dbReference type="Proteomes" id="UP000199354">
    <property type="component" value="Unassembled WGS sequence"/>
</dbReference>
<dbReference type="Gene3D" id="3.40.50.2000">
    <property type="entry name" value="Glycogen Phosphorylase B"/>
    <property type="match status" value="2"/>
</dbReference>
<name>A0A1G5E286_9FLAO</name>
<dbReference type="InterPro" id="IPR002201">
    <property type="entry name" value="Glyco_trans_9"/>
</dbReference>
<dbReference type="InterPro" id="IPR051199">
    <property type="entry name" value="LPS_LOS_Heptosyltrfase"/>
</dbReference>
<dbReference type="CDD" id="cd03789">
    <property type="entry name" value="GT9_LPS_heptosyltransferase"/>
    <property type="match status" value="1"/>
</dbReference>
<dbReference type="OrthoDB" id="9797795at2"/>
<protein>
    <submittedName>
        <fullName evidence="3">ADP-heptose:LPS heptosyltransferase</fullName>
    </submittedName>
</protein>
<evidence type="ECO:0000313" key="3">
    <source>
        <dbReference type="EMBL" id="SCY21183.1"/>
    </source>
</evidence>
<dbReference type="GO" id="GO:0009244">
    <property type="term" value="P:lipopolysaccharide core region biosynthetic process"/>
    <property type="evidence" value="ECO:0007669"/>
    <property type="project" value="TreeGrafter"/>
</dbReference>
<dbReference type="GO" id="GO:0008713">
    <property type="term" value="F:ADP-heptose-lipopolysaccharide heptosyltransferase activity"/>
    <property type="evidence" value="ECO:0007669"/>
    <property type="project" value="TreeGrafter"/>
</dbReference>
<dbReference type="SUPFAM" id="SSF53756">
    <property type="entry name" value="UDP-Glycosyltransferase/glycogen phosphorylase"/>
    <property type="match status" value="1"/>
</dbReference>
<dbReference type="EMBL" id="FMVF01000004">
    <property type="protein sequence ID" value="SCY21183.1"/>
    <property type="molecule type" value="Genomic_DNA"/>
</dbReference>
<dbReference type="STRING" id="490189.SAMN02927903_00918"/>
<evidence type="ECO:0000256" key="1">
    <source>
        <dbReference type="ARBA" id="ARBA00022676"/>
    </source>
</evidence>
<reference evidence="3 4" key="1">
    <citation type="submission" date="2016-10" db="EMBL/GenBank/DDBJ databases">
        <authorList>
            <person name="de Groot N.N."/>
        </authorList>
    </citation>
    <scope>NUCLEOTIDE SEQUENCE [LARGE SCALE GENOMIC DNA]</scope>
    <source>
        <strain evidence="3 4">CGMCC 1.7031</strain>
    </source>
</reference>
<organism evidence="3 4">
    <name type="scientific">Flavobacterium caeni</name>
    <dbReference type="NCBI Taxonomy" id="490189"/>
    <lineage>
        <taxon>Bacteria</taxon>
        <taxon>Pseudomonadati</taxon>
        <taxon>Bacteroidota</taxon>
        <taxon>Flavobacteriia</taxon>
        <taxon>Flavobacteriales</taxon>
        <taxon>Flavobacteriaceae</taxon>
        <taxon>Flavobacterium</taxon>
    </lineage>
</organism>
<proteinExistence type="predicted"/>
<sequence length="351" mass="39324">MAKFIKINLVRRRIMQGLMRNVGQSRTDGVLEDPSTIKNVLICRPNDRLGNLLLITPLIQEIQSTFPNAKIDLFVRGGVAPLVFEGYDCVDRILMLPKRPFSHLPTYFGKWFSLRKKNYDLAINVESNSSSGRLSTLLTHARFKSLGETELEASVYPDAVHIAKSPIYHLRHYLEQLGLPKNNNPIPPLDLKLSDAEYAHGKELLQNLTGNSRKTICIFTFATGNKCYPKDWWANCYAKLKEQFPDCNIVEILPMHNESQIDFAAPSFYSKDVREMASFLSQVDVFIGADSGIVHLSASSGAPTVGLFWVTNINKYAPYGRGSFGVNTNDTPLEQWISRVGEVLGSARPTA</sequence>
<dbReference type="GO" id="GO:0005829">
    <property type="term" value="C:cytosol"/>
    <property type="evidence" value="ECO:0007669"/>
    <property type="project" value="TreeGrafter"/>
</dbReference>
<dbReference type="Pfam" id="PF01075">
    <property type="entry name" value="Glyco_transf_9"/>
    <property type="match status" value="1"/>
</dbReference>
<accession>A0A1G5E286</accession>